<protein>
    <submittedName>
        <fullName evidence="1">Uncharacterized protein</fullName>
    </submittedName>
</protein>
<sequence length="397" mass="44287">MFGTWKTASLTSYLTCGPMILCSAQAHLSSSAENNSRESAEPPYRANMDTPEFWKEFRAGEETLGWVVFGLLSVAPERLCGTFTLDMQTGHGTLIGYFDRVPSLIGYDRTIGYPDRVPWLIGCDRVPSLIGYDRTIGYPDRVPWLIGCDRVPSLIGYDRTIGYPERVPWLIGCDRVPSLIGYDRTIGYPDRVPWLIGCDSVPSLIGYDRTIGYPDRVPWLIGCDRVPSLIGYDRTIGYPERVPWLIGCDRVPWLIGCDRVPSLIGYDRTIGYPDRVPWLIGYDRAPWLCSHAQKSVVIHSLTPVCEIELLISKSPGSTLALLPSIHLHPIQVKRLVMVRGHPPSPCPTDSNGLLVLHTVSLFHRLLSVTQPCHRPLDYTALPPSPRLHSPATVPSVT</sequence>
<evidence type="ECO:0000313" key="2">
    <source>
        <dbReference type="Proteomes" id="UP000824540"/>
    </source>
</evidence>
<keyword evidence="2" id="KW-1185">Reference proteome</keyword>
<organism evidence="1 2">
    <name type="scientific">Albula glossodonta</name>
    <name type="common">roundjaw bonefish</name>
    <dbReference type="NCBI Taxonomy" id="121402"/>
    <lineage>
        <taxon>Eukaryota</taxon>
        <taxon>Metazoa</taxon>
        <taxon>Chordata</taxon>
        <taxon>Craniata</taxon>
        <taxon>Vertebrata</taxon>
        <taxon>Euteleostomi</taxon>
        <taxon>Actinopterygii</taxon>
        <taxon>Neopterygii</taxon>
        <taxon>Teleostei</taxon>
        <taxon>Albuliformes</taxon>
        <taxon>Albulidae</taxon>
        <taxon>Albula</taxon>
    </lineage>
</organism>
<dbReference type="OrthoDB" id="10678791at2759"/>
<reference evidence="1" key="1">
    <citation type="thesis" date="2021" institute="BYU ScholarsArchive" country="Provo, UT, USA">
        <title>Applications of and Algorithms for Genome Assembly and Genomic Analyses with an Emphasis on Marine Teleosts.</title>
        <authorList>
            <person name="Pickett B.D."/>
        </authorList>
    </citation>
    <scope>NUCLEOTIDE SEQUENCE</scope>
    <source>
        <strain evidence="1">HI-2016</strain>
    </source>
</reference>
<dbReference type="EMBL" id="JAFBMS010000247">
    <property type="protein sequence ID" value="KAG9332262.1"/>
    <property type="molecule type" value="Genomic_DNA"/>
</dbReference>
<evidence type="ECO:0000313" key="1">
    <source>
        <dbReference type="EMBL" id="KAG9332262.1"/>
    </source>
</evidence>
<name>A0A8T2N3K8_9TELE</name>
<proteinExistence type="predicted"/>
<dbReference type="AlphaFoldDB" id="A0A8T2N3K8"/>
<dbReference type="Proteomes" id="UP000824540">
    <property type="component" value="Unassembled WGS sequence"/>
</dbReference>
<comment type="caution">
    <text evidence="1">The sequence shown here is derived from an EMBL/GenBank/DDBJ whole genome shotgun (WGS) entry which is preliminary data.</text>
</comment>
<accession>A0A8T2N3K8</accession>
<gene>
    <name evidence="1" type="ORF">JZ751_015471</name>
</gene>